<dbReference type="EMBL" id="CAJVQB010000159">
    <property type="protein sequence ID" value="CAG8471719.1"/>
    <property type="molecule type" value="Genomic_DNA"/>
</dbReference>
<evidence type="ECO:0000256" key="1">
    <source>
        <dbReference type="SAM" id="MobiDB-lite"/>
    </source>
</evidence>
<keyword evidence="3" id="KW-1185">Reference proteome</keyword>
<gene>
    <name evidence="2" type="ORF">GMARGA_LOCUS808</name>
</gene>
<protein>
    <submittedName>
        <fullName evidence="2">36876_t:CDS:1</fullName>
    </submittedName>
</protein>
<feature type="compositionally biased region" description="Polar residues" evidence="1">
    <location>
        <begin position="162"/>
        <end position="173"/>
    </location>
</feature>
<reference evidence="2 3" key="1">
    <citation type="submission" date="2021-06" db="EMBL/GenBank/DDBJ databases">
        <authorList>
            <person name="Kallberg Y."/>
            <person name="Tangrot J."/>
            <person name="Rosling A."/>
        </authorList>
    </citation>
    <scope>NUCLEOTIDE SEQUENCE [LARGE SCALE GENOMIC DNA]</scope>
    <source>
        <strain evidence="2 3">120-4 pot B 10/14</strain>
    </source>
</reference>
<proteinExistence type="predicted"/>
<comment type="caution">
    <text evidence="2">The sequence shown here is derived from an EMBL/GenBank/DDBJ whole genome shotgun (WGS) entry which is preliminary data.</text>
</comment>
<dbReference type="Proteomes" id="UP000789901">
    <property type="component" value="Unassembled WGS sequence"/>
</dbReference>
<accession>A0ABM8VXK5</accession>
<name>A0ABM8VXK5_GIGMA</name>
<organism evidence="2 3">
    <name type="scientific">Gigaspora margarita</name>
    <dbReference type="NCBI Taxonomy" id="4874"/>
    <lineage>
        <taxon>Eukaryota</taxon>
        <taxon>Fungi</taxon>
        <taxon>Fungi incertae sedis</taxon>
        <taxon>Mucoromycota</taxon>
        <taxon>Glomeromycotina</taxon>
        <taxon>Glomeromycetes</taxon>
        <taxon>Diversisporales</taxon>
        <taxon>Gigasporaceae</taxon>
        <taxon>Gigaspora</taxon>
    </lineage>
</organism>
<sequence>MPLHIALIVVITSVKNNSLCGNISAIYTWIDDKNPNHKFDMSDVSICILHCMFSVIFNHIPKEVENFIHFGIETIEYNSVTGPSNVRMQMTVLYSSKSIRLQNYLGTSGSNIKLYNAYIISGLIKFSQTDNIKSIITQTPLNHIESTTYSVKSDDINVSKLSKTSSDKMQSNSDIDELANTKDIQNKDKVDTKDIQNEDEDKEEDLQPRK</sequence>
<feature type="compositionally biased region" description="Basic and acidic residues" evidence="1">
    <location>
        <begin position="184"/>
        <end position="196"/>
    </location>
</feature>
<evidence type="ECO:0000313" key="3">
    <source>
        <dbReference type="Proteomes" id="UP000789901"/>
    </source>
</evidence>
<evidence type="ECO:0000313" key="2">
    <source>
        <dbReference type="EMBL" id="CAG8471719.1"/>
    </source>
</evidence>
<feature type="region of interest" description="Disordered" evidence="1">
    <location>
        <begin position="162"/>
        <end position="210"/>
    </location>
</feature>